<name>A0A836CA65_9STRA</name>
<reference evidence="1" key="1">
    <citation type="submission" date="2021-02" db="EMBL/GenBank/DDBJ databases">
        <title>First Annotated Genome of the Yellow-green Alga Tribonema minus.</title>
        <authorList>
            <person name="Mahan K.M."/>
        </authorList>
    </citation>
    <scope>NUCLEOTIDE SEQUENCE</scope>
    <source>
        <strain evidence="1">UTEX B ZZ1240</strain>
    </source>
</reference>
<gene>
    <name evidence="1" type="ORF">JKP88DRAFT_330025</name>
</gene>
<dbReference type="EMBL" id="JAFCMP010000516">
    <property type="protein sequence ID" value="KAG5178269.1"/>
    <property type="molecule type" value="Genomic_DNA"/>
</dbReference>
<evidence type="ECO:0000313" key="1">
    <source>
        <dbReference type="EMBL" id="KAG5178269.1"/>
    </source>
</evidence>
<comment type="caution">
    <text evidence="1">The sequence shown here is derived from an EMBL/GenBank/DDBJ whole genome shotgun (WGS) entry which is preliminary data.</text>
</comment>
<sequence>MSSKHAIGTVQYYSVVRMTSITDPESTCTITHTVLCEFDDFLRAVQLSASSRHCKRSFRSFFNGNFTINFNMNFAVAPYCRSMANRNNAPCDEDQIRQLLMMVATGVNKLREHPWLNRLPEGDGGDYAQQSLAQPHVAMELDNAKRILTALKAAYASSSSRPAKRFADRLEPMLDLVHGSVMRMRASVRHFGSGRADLNTEGKEQLCRHPSTQGFDEDLHNVRRLAERLHLADATAGTPACASAVLASEPGRAVWQMLGRGYWLTVASPAHHGPGGLRAAFLRHDQRRHRCGLMVDGHVLVGAAERGCEAALNQWHHNLSQRPMWRAQRSWVLPVMALRAIGVRERSEALKVLRWVFNTAAAKGAEVQLPPVLLTLLAFKCSRFGLFDTFRWLYTEGQRLGQQEFSTVVGVADLNAFRNEVILLCRGAKNDELSFIYIPSGANATPSLMDFAIICGQEEFVGALCSSDVAPPLSSFTQNSAVIAAAFASLSLLQWLHLQPACPFPTFHILQMAAYRCHVVPGTGADAKEARALEHLTWLRSIGAFQTLTQQELCGLVGSAAARYAHESLSEHHSHPVGQARIQWLQNEMGADWPRGGAVYILHETDTLDARCVVRMVSDLACPWGPWTSAEVRAGSQPVAAVLIRAAAERAALDAAAARAGLPLHMPATQS</sequence>
<organism evidence="1 2">
    <name type="scientific">Tribonema minus</name>
    <dbReference type="NCBI Taxonomy" id="303371"/>
    <lineage>
        <taxon>Eukaryota</taxon>
        <taxon>Sar</taxon>
        <taxon>Stramenopiles</taxon>
        <taxon>Ochrophyta</taxon>
        <taxon>PX clade</taxon>
        <taxon>Xanthophyceae</taxon>
        <taxon>Tribonematales</taxon>
        <taxon>Tribonemataceae</taxon>
        <taxon>Tribonema</taxon>
    </lineage>
</organism>
<dbReference type="Proteomes" id="UP000664859">
    <property type="component" value="Unassembled WGS sequence"/>
</dbReference>
<keyword evidence="2" id="KW-1185">Reference proteome</keyword>
<proteinExistence type="predicted"/>
<accession>A0A836CA65</accession>
<dbReference type="AlphaFoldDB" id="A0A836CA65"/>
<protein>
    <submittedName>
        <fullName evidence="1">Uncharacterized protein</fullName>
    </submittedName>
</protein>
<evidence type="ECO:0000313" key="2">
    <source>
        <dbReference type="Proteomes" id="UP000664859"/>
    </source>
</evidence>